<name>A0A1M4UZP4_LOKAT</name>
<organism evidence="2 3">
    <name type="scientific">Loktanella atrilutea</name>
    <dbReference type="NCBI Taxonomy" id="366533"/>
    <lineage>
        <taxon>Bacteria</taxon>
        <taxon>Pseudomonadati</taxon>
        <taxon>Pseudomonadota</taxon>
        <taxon>Alphaproteobacteria</taxon>
        <taxon>Rhodobacterales</taxon>
        <taxon>Roseobacteraceae</taxon>
        <taxon>Loktanella</taxon>
    </lineage>
</organism>
<feature type="signal peptide" evidence="1">
    <location>
        <begin position="1"/>
        <end position="21"/>
    </location>
</feature>
<evidence type="ECO:0000256" key="1">
    <source>
        <dbReference type="SAM" id="SignalP"/>
    </source>
</evidence>
<evidence type="ECO:0000313" key="3">
    <source>
        <dbReference type="Proteomes" id="UP000183987"/>
    </source>
</evidence>
<dbReference type="RefSeq" id="WP_072855939.1">
    <property type="nucleotide sequence ID" value="NZ_FQUE01000001.1"/>
</dbReference>
<evidence type="ECO:0008006" key="4">
    <source>
        <dbReference type="Google" id="ProtNLM"/>
    </source>
</evidence>
<accession>A0A1M4UZP4</accession>
<dbReference type="Proteomes" id="UP000183987">
    <property type="component" value="Unassembled WGS sequence"/>
</dbReference>
<dbReference type="InterPro" id="IPR021323">
    <property type="entry name" value="DUF2927"/>
</dbReference>
<proteinExistence type="predicted"/>
<protein>
    <recommendedName>
        <fullName evidence="4">DUF2927 domain-containing protein</fullName>
    </recommendedName>
</protein>
<dbReference type="Pfam" id="PF11150">
    <property type="entry name" value="DUF2927"/>
    <property type="match status" value="1"/>
</dbReference>
<feature type="chain" id="PRO_5009907810" description="DUF2927 domain-containing protein" evidence="1">
    <location>
        <begin position="22"/>
        <end position="449"/>
    </location>
</feature>
<dbReference type="EMBL" id="FQUE01000001">
    <property type="protein sequence ID" value="SHE62221.1"/>
    <property type="molecule type" value="Genomic_DNA"/>
</dbReference>
<dbReference type="STRING" id="366533.SAMN05444339_101901"/>
<reference evidence="3" key="1">
    <citation type="submission" date="2016-11" db="EMBL/GenBank/DDBJ databases">
        <authorList>
            <person name="Varghese N."/>
            <person name="Submissions S."/>
        </authorList>
    </citation>
    <scope>NUCLEOTIDE SEQUENCE [LARGE SCALE GENOMIC DNA]</scope>
    <source>
        <strain evidence="3">DSM 29326</strain>
    </source>
</reference>
<dbReference type="AlphaFoldDB" id="A0A1M4UZP4"/>
<evidence type="ECO:0000313" key="2">
    <source>
        <dbReference type="EMBL" id="SHE62221.1"/>
    </source>
</evidence>
<sequence>MNRVSALVVAACLASCAPATVAPPPTRAATDTTALPAMRSFADTTVVPVTRSNAEMAQDFLDLTFRLESGRALPALTRFAGPITVRVAPGAPATLAPDLDALLARLRREAGIDITRTGGPANITVEAVPQKALQRAVPQAACFTVPRVHEWGEYLKMRKSKAVDWSTLTVRDSATIFIPGDAAPQEVRDCLHEELAQTLGPLNDLYRLPDSVFNDDNIHAVLTGFDMLMLRAIYAPEMRNGMSRQQAAAAIGPLLARLNPRGERRGNGVFADTSRDWISAIETALTSGSSPATRRDAVNRAVRIAHQFRWGGPREGFSYYAMGRLQVGYDSVAALAAFNSADAIYSASPLMQIHAAHIAVQKAAFALSAGDAVTVIRLADKAIPVASRHQNAALMATLMMFKAEALDMQGNKVAAKAVRVDSLGWARYGFGSDDNVRARMAEVKGLRTY</sequence>
<keyword evidence="3" id="KW-1185">Reference proteome</keyword>
<gene>
    <name evidence="2" type="ORF">SAMN05444339_101901</name>
</gene>
<dbReference type="OrthoDB" id="7823193at2"/>
<keyword evidence="1" id="KW-0732">Signal</keyword>